<proteinExistence type="predicted"/>
<dbReference type="OMA" id="ASWYISE"/>
<organism evidence="1 2">
    <name type="scientific">Cynara cardunculus var. scolymus</name>
    <name type="common">Globe artichoke</name>
    <name type="synonym">Cynara scolymus</name>
    <dbReference type="NCBI Taxonomy" id="59895"/>
    <lineage>
        <taxon>Eukaryota</taxon>
        <taxon>Viridiplantae</taxon>
        <taxon>Streptophyta</taxon>
        <taxon>Embryophyta</taxon>
        <taxon>Tracheophyta</taxon>
        <taxon>Spermatophyta</taxon>
        <taxon>Magnoliopsida</taxon>
        <taxon>eudicotyledons</taxon>
        <taxon>Gunneridae</taxon>
        <taxon>Pentapetalae</taxon>
        <taxon>asterids</taxon>
        <taxon>campanulids</taxon>
        <taxon>Asterales</taxon>
        <taxon>Asteraceae</taxon>
        <taxon>Carduoideae</taxon>
        <taxon>Cardueae</taxon>
        <taxon>Carduinae</taxon>
        <taxon>Cynara</taxon>
    </lineage>
</organism>
<gene>
    <name evidence="1" type="ORF">Ccrd_019697</name>
</gene>
<dbReference type="EMBL" id="LEKV01002666">
    <property type="protein sequence ID" value="KVI02021.1"/>
    <property type="molecule type" value="Genomic_DNA"/>
</dbReference>
<dbReference type="Gramene" id="KVI02021">
    <property type="protein sequence ID" value="KVI02021"/>
    <property type="gene ID" value="Ccrd_019697"/>
</dbReference>
<comment type="caution">
    <text evidence="1">The sequence shown here is derived from an EMBL/GenBank/DDBJ whole genome shotgun (WGS) entry which is preliminary data.</text>
</comment>
<dbReference type="Gene3D" id="1.10.630.10">
    <property type="entry name" value="Cytochrome P450"/>
    <property type="match status" value="1"/>
</dbReference>
<dbReference type="GO" id="GO:0016705">
    <property type="term" value="F:oxidoreductase activity, acting on paired donors, with incorporation or reduction of molecular oxygen"/>
    <property type="evidence" value="ECO:0007669"/>
    <property type="project" value="InterPro"/>
</dbReference>
<dbReference type="AlphaFoldDB" id="A0A103Y3U1"/>
<dbReference type="GO" id="GO:0020037">
    <property type="term" value="F:heme binding"/>
    <property type="evidence" value="ECO:0007669"/>
    <property type="project" value="InterPro"/>
</dbReference>
<reference evidence="1 2" key="1">
    <citation type="journal article" date="2016" name="Sci. Rep.">
        <title>The genome sequence of the outbreeding globe artichoke constructed de novo incorporating a phase-aware low-pass sequencing strategy of F1 progeny.</title>
        <authorList>
            <person name="Scaglione D."/>
            <person name="Reyes-Chin-Wo S."/>
            <person name="Acquadro A."/>
            <person name="Froenicke L."/>
            <person name="Portis E."/>
            <person name="Beitel C."/>
            <person name="Tirone M."/>
            <person name="Mauro R."/>
            <person name="Lo Monaco A."/>
            <person name="Mauromicale G."/>
            <person name="Faccioli P."/>
            <person name="Cattivelli L."/>
            <person name="Rieseberg L."/>
            <person name="Michelmore R."/>
            <person name="Lanteri S."/>
        </authorList>
    </citation>
    <scope>NUCLEOTIDE SEQUENCE [LARGE SCALE GENOMIC DNA]</scope>
    <source>
        <strain evidence="1">2C</strain>
    </source>
</reference>
<name>A0A103Y3U1_CYNCS</name>
<dbReference type="SUPFAM" id="SSF48264">
    <property type="entry name" value="Cytochrome P450"/>
    <property type="match status" value="1"/>
</dbReference>
<dbReference type="STRING" id="59895.A0A103Y3U1"/>
<dbReference type="GO" id="GO:0004497">
    <property type="term" value="F:monooxygenase activity"/>
    <property type="evidence" value="ECO:0007669"/>
    <property type="project" value="InterPro"/>
</dbReference>
<sequence>MISSSSDHPASCSDMSLREIPGDYGWRFFEPIKDRYDYFLQPRQGPFISSNPRVVAVLDSKSFTVLFDNTKVEKKNILDGTYMPSTAFFSGYRVCAFLDTAESNHHALKSFFLSFLASSHMKFIPYLRTSLSELFVNLENDISDKKSADFNDNSDNMAFDFVFRLVTGVNPSDTKLQSKGPGTRARI</sequence>
<accession>A0A103Y3U1</accession>
<evidence type="ECO:0000313" key="1">
    <source>
        <dbReference type="EMBL" id="KVI02021.1"/>
    </source>
</evidence>
<dbReference type="InterPro" id="IPR036396">
    <property type="entry name" value="Cyt_P450_sf"/>
</dbReference>
<dbReference type="OrthoDB" id="2789670at2759"/>
<keyword evidence="2" id="KW-1185">Reference proteome</keyword>
<protein>
    <submittedName>
        <fullName evidence="1">Cytochrome P450</fullName>
    </submittedName>
</protein>
<dbReference type="Proteomes" id="UP000243975">
    <property type="component" value="Unassembled WGS sequence"/>
</dbReference>
<dbReference type="GO" id="GO:0005506">
    <property type="term" value="F:iron ion binding"/>
    <property type="evidence" value="ECO:0007669"/>
    <property type="project" value="InterPro"/>
</dbReference>
<evidence type="ECO:0000313" key="2">
    <source>
        <dbReference type="Proteomes" id="UP000243975"/>
    </source>
</evidence>